<dbReference type="Proteomes" id="UP000718715">
    <property type="component" value="Unassembled WGS sequence"/>
</dbReference>
<feature type="non-terminal residue" evidence="1">
    <location>
        <position position="216"/>
    </location>
</feature>
<reference evidence="1" key="1">
    <citation type="submission" date="2018-03" db="EMBL/GenBank/DDBJ databases">
        <title>Genomic characterization of a polymicrobial infection associated with a disease outbreak in Pacific white shrimp (Litopenaeus vannamei).</title>
        <authorList>
            <person name="Turner J.W."/>
            <person name="Bachand P.T."/>
            <person name="Tallman J."/>
            <person name="Elledge N.C."/>
            <person name="Pinnell L.J."/>
            <person name="Laughlin R.C."/>
            <person name="Zimba P.V."/>
        </authorList>
    </citation>
    <scope>NUCLEOTIDE SEQUENCE</scope>
    <source>
        <strain evidence="1">Hep-2b-22</strain>
    </source>
</reference>
<keyword evidence="2" id="KW-1185">Reference proteome</keyword>
<protein>
    <submittedName>
        <fullName evidence="1">Uncharacterized protein</fullName>
    </submittedName>
</protein>
<comment type="caution">
    <text evidence="1">The sequence shown here is derived from an EMBL/GenBank/DDBJ whole genome shotgun (WGS) entry which is preliminary data.</text>
</comment>
<organism evidence="1 2">
    <name type="scientific">Photobacterium damselae</name>
    <dbReference type="NCBI Taxonomy" id="38293"/>
    <lineage>
        <taxon>Bacteria</taxon>
        <taxon>Pseudomonadati</taxon>
        <taxon>Pseudomonadota</taxon>
        <taxon>Gammaproteobacteria</taxon>
        <taxon>Vibrionales</taxon>
        <taxon>Vibrionaceae</taxon>
        <taxon>Photobacterium</taxon>
    </lineage>
</organism>
<accession>A0ACD3T3C0</accession>
<proteinExistence type="predicted"/>
<evidence type="ECO:0000313" key="2">
    <source>
        <dbReference type="Proteomes" id="UP000718715"/>
    </source>
</evidence>
<name>A0ACD3T3C0_PHODM</name>
<sequence>MSKYFKRVLTLLALPLLVLLSGCNSENAFSDGKEPSMPEVKLERIDIVASPITTSGVSELTLVVDSKQPFEAIGHYSDGSSRPLTDLTVNDWHTSDSKVGRFDEPGVFTATNEGMTTLTATKDGITSNTVDVNVSAAVITAIQVTPSPVNVAKGHTQQLTATATFSDATSSDISSSVTWTPLDTATATVSSTGLLSGVEVGNTTLTATKDGVTSNT</sequence>
<dbReference type="EMBL" id="PZOJ01000099">
    <property type="protein sequence ID" value="TMX74272.1"/>
    <property type="molecule type" value="Genomic_DNA"/>
</dbReference>
<evidence type="ECO:0000313" key="1">
    <source>
        <dbReference type="EMBL" id="TMX74272.1"/>
    </source>
</evidence>
<gene>
    <name evidence="1" type="ORF">DA092_12660</name>
</gene>